<proteinExistence type="predicted"/>
<keyword evidence="3 5" id="KW-1133">Transmembrane helix</keyword>
<dbReference type="Pfam" id="PF13564">
    <property type="entry name" value="DoxX_2"/>
    <property type="match status" value="1"/>
</dbReference>
<dbReference type="RefSeq" id="WP_089249581.1">
    <property type="nucleotide sequence ID" value="NZ_FZPH01000005.1"/>
</dbReference>
<comment type="subcellular location">
    <subcellularLocation>
        <location evidence="1">Membrane</location>
        <topology evidence="1">Multi-pass membrane protein</topology>
    </subcellularLocation>
</comment>
<feature type="transmembrane region" description="Helical" evidence="5">
    <location>
        <begin position="46"/>
        <end position="64"/>
    </location>
</feature>
<keyword evidence="7" id="KW-1185">Reference proteome</keyword>
<evidence type="ECO:0000256" key="4">
    <source>
        <dbReference type="ARBA" id="ARBA00023136"/>
    </source>
</evidence>
<accession>A0A239MGN0</accession>
<dbReference type="OrthoDB" id="3576439at2"/>
<evidence type="ECO:0000256" key="2">
    <source>
        <dbReference type="ARBA" id="ARBA00022692"/>
    </source>
</evidence>
<evidence type="ECO:0000313" key="6">
    <source>
        <dbReference type="EMBL" id="SNT41272.1"/>
    </source>
</evidence>
<feature type="transmembrane region" description="Helical" evidence="5">
    <location>
        <begin position="7"/>
        <end position="26"/>
    </location>
</feature>
<organism evidence="6 7">
    <name type="scientific">Asanoa hainanensis</name>
    <dbReference type="NCBI Taxonomy" id="560556"/>
    <lineage>
        <taxon>Bacteria</taxon>
        <taxon>Bacillati</taxon>
        <taxon>Actinomycetota</taxon>
        <taxon>Actinomycetes</taxon>
        <taxon>Micromonosporales</taxon>
        <taxon>Micromonosporaceae</taxon>
        <taxon>Asanoa</taxon>
    </lineage>
</organism>
<dbReference type="Proteomes" id="UP000198362">
    <property type="component" value="Unassembled WGS sequence"/>
</dbReference>
<feature type="transmembrane region" description="Helical" evidence="5">
    <location>
        <begin position="94"/>
        <end position="110"/>
    </location>
</feature>
<keyword evidence="4 5" id="KW-0472">Membrane</keyword>
<feature type="transmembrane region" description="Helical" evidence="5">
    <location>
        <begin position="69"/>
        <end position="88"/>
    </location>
</feature>
<dbReference type="EMBL" id="FZPH01000005">
    <property type="protein sequence ID" value="SNT41272.1"/>
    <property type="molecule type" value="Genomic_DNA"/>
</dbReference>
<evidence type="ECO:0000256" key="3">
    <source>
        <dbReference type="ARBA" id="ARBA00022989"/>
    </source>
</evidence>
<evidence type="ECO:0000256" key="5">
    <source>
        <dbReference type="SAM" id="Phobius"/>
    </source>
</evidence>
<reference evidence="6 7" key="1">
    <citation type="submission" date="2017-06" db="EMBL/GenBank/DDBJ databases">
        <authorList>
            <person name="Kim H.J."/>
            <person name="Triplett B.A."/>
        </authorList>
    </citation>
    <scope>NUCLEOTIDE SEQUENCE [LARGE SCALE GENOMIC DNA]</scope>
    <source>
        <strain evidence="6 7">CGMCC 4.5593</strain>
    </source>
</reference>
<sequence>MSGRWRHLVWIPQVVLALAIGGGGLAKLFGDPAMVDLFADIGAGQWFRYAVGTLEVAGAIGLLVPRLAFASALGLVGLLAGAAVTNAAVLGVSVLTPLAYLAVAAFVAYARRPTRAAEVTARGSRRPGRSPR</sequence>
<dbReference type="AlphaFoldDB" id="A0A239MGN0"/>
<dbReference type="GO" id="GO:0016020">
    <property type="term" value="C:membrane"/>
    <property type="evidence" value="ECO:0007669"/>
    <property type="project" value="UniProtKB-SubCell"/>
</dbReference>
<evidence type="ECO:0000256" key="1">
    <source>
        <dbReference type="ARBA" id="ARBA00004141"/>
    </source>
</evidence>
<gene>
    <name evidence="6" type="ORF">SAMN05421812_105409</name>
</gene>
<keyword evidence="2 5" id="KW-0812">Transmembrane</keyword>
<protein>
    <submittedName>
        <fullName evidence="6">DoxX-like family protein</fullName>
    </submittedName>
</protein>
<name>A0A239MGN0_9ACTN</name>
<dbReference type="InterPro" id="IPR032808">
    <property type="entry name" value="DoxX"/>
</dbReference>
<evidence type="ECO:0000313" key="7">
    <source>
        <dbReference type="Proteomes" id="UP000198362"/>
    </source>
</evidence>